<organism evidence="2 3">
    <name type="scientific">Perkinsus olseni</name>
    <name type="common">Perkinsus atlanticus</name>
    <dbReference type="NCBI Taxonomy" id="32597"/>
    <lineage>
        <taxon>Eukaryota</taxon>
        <taxon>Sar</taxon>
        <taxon>Alveolata</taxon>
        <taxon>Perkinsozoa</taxon>
        <taxon>Perkinsea</taxon>
        <taxon>Perkinsida</taxon>
        <taxon>Perkinsidae</taxon>
        <taxon>Perkinsus</taxon>
    </lineage>
</organism>
<protein>
    <submittedName>
        <fullName evidence="2">Uncharacterized protein</fullName>
    </submittedName>
</protein>
<feature type="region of interest" description="Disordered" evidence="1">
    <location>
        <begin position="240"/>
        <end position="263"/>
    </location>
</feature>
<feature type="compositionally biased region" description="Low complexity" evidence="1">
    <location>
        <begin position="297"/>
        <end position="307"/>
    </location>
</feature>
<evidence type="ECO:0000256" key="1">
    <source>
        <dbReference type="SAM" id="MobiDB-lite"/>
    </source>
</evidence>
<reference evidence="2 3" key="1">
    <citation type="submission" date="2020-04" db="EMBL/GenBank/DDBJ databases">
        <title>Perkinsus olseni comparative genomics.</title>
        <authorList>
            <person name="Bogema D.R."/>
        </authorList>
    </citation>
    <scope>NUCLEOTIDE SEQUENCE [LARGE SCALE GENOMIC DNA]</scope>
    <source>
        <strain evidence="2">00978-12</strain>
    </source>
</reference>
<accession>A0A7J6PD45</accession>
<feature type="compositionally biased region" description="Basic residues" evidence="1">
    <location>
        <begin position="311"/>
        <end position="321"/>
    </location>
</feature>
<gene>
    <name evidence="2" type="ORF">FOZ60_009645</name>
</gene>
<feature type="compositionally biased region" description="Low complexity" evidence="1">
    <location>
        <begin position="484"/>
        <end position="497"/>
    </location>
</feature>
<feature type="region of interest" description="Disordered" evidence="1">
    <location>
        <begin position="1"/>
        <end position="36"/>
    </location>
</feature>
<dbReference type="OrthoDB" id="10478784at2759"/>
<feature type="region of interest" description="Disordered" evidence="1">
    <location>
        <begin position="286"/>
        <end position="399"/>
    </location>
</feature>
<feature type="region of interest" description="Disordered" evidence="1">
    <location>
        <begin position="432"/>
        <end position="527"/>
    </location>
</feature>
<feature type="compositionally biased region" description="Polar residues" evidence="1">
    <location>
        <begin position="240"/>
        <end position="250"/>
    </location>
</feature>
<proteinExistence type="predicted"/>
<dbReference type="Proteomes" id="UP000541610">
    <property type="component" value="Unassembled WGS sequence"/>
</dbReference>
<sequence length="584" mass="62438">MSRGPPVGSGSATAPTVLGSGGGATGDQTKGLTFREDVTPGGAGKFSTVMIPAFLAKIDKHLPMVRRKDVIEAYGRLSNSARQALLTIADKEFVTRLDNCRKRAWCANLSPERQGTERKYPRLLQFFEPTNHNVLPGFETPPRSKGEAQFKDGYMLLQEDPSSGINGEADALQPCMKVLMDHTLFDFIDERCEDFLRNAKRNRSRLVTRKELWYRLLDSLESDSVRESFPSITKTASSPFNVVHSSGSRMSNRRCRPSLGGPQSSRFLQYIPYESMASRSFVDLEAGEGEQDRDSRQQQQPAGAAQPVSKAAKKRKKRQAKKAAAATKHEEATTAKAKSQNSNSGAKQPSQPATTTAAGINSSTVSTVVSPGGSSARSRSPSEVSSSSSSSSSSSDSFITPVHESTLVRAKTAAVEPLVIRAPVVAADDDGEWQTVGKSKSKRSSPAAATTQKKQQSSAATAVKGPAVSGSRGRPTTQGRDGKAAAAAGSRTAKAVGPRTAKDTSNGSAPKTASVAKIRTGKTAPVLETTTSVQRTSGEVEAALKRQPSVKVKRTFYEFYEPDSTDVFTAARQQLGLLPSEAPF</sequence>
<feature type="compositionally biased region" description="Polar residues" evidence="1">
    <location>
        <begin position="450"/>
        <end position="460"/>
    </location>
</feature>
<evidence type="ECO:0000313" key="2">
    <source>
        <dbReference type="EMBL" id="KAF4693902.1"/>
    </source>
</evidence>
<comment type="caution">
    <text evidence="2">The sequence shown here is derived from an EMBL/GenBank/DDBJ whole genome shotgun (WGS) entry which is preliminary data.</text>
</comment>
<dbReference type="EMBL" id="JABANP010000039">
    <property type="protein sequence ID" value="KAF4693902.1"/>
    <property type="molecule type" value="Genomic_DNA"/>
</dbReference>
<dbReference type="AlphaFoldDB" id="A0A7J6PD45"/>
<feature type="compositionally biased region" description="Low complexity" evidence="1">
    <location>
        <begin position="362"/>
        <end position="397"/>
    </location>
</feature>
<evidence type="ECO:0000313" key="3">
    <source>
        <dbReference type="Proteomes" id="UP000541610"/>
    </source>
</evidence>
<name>A0A7J6PD45_PEROL</name>
<feature type="compositionally biased region" description="Polar residues" evidence="1">
    <location>
        <begin position="339"/>
        <end position="361"/>
    </location>
</feature>